<dbReference type="InterPro" id="IPR040256">
    <property type="entry name" value="At4g02000-like"/>
</dbReference>
<accession>A0A8S2AY82</accession>
<organism evidence="2 3">
    <name type="scientific">Arabidopsis arenosa</name>
    <name type="common">Sand rock-cress</name>
    <name type="synonym">Cardaminopsis arenosa</name>
    <dbReference type="NCBI Taxonomy" id="38785"/>
    <lineage>
        <taxon>Eukaryota</taxon>
        <taxon>Viridiplantae</taxon>
        <taxon>Streptophyta</taxon>
        <taxon>Embryophyta</taxon>
        <taxon>Tracheophyta</taxon>
        <taxon>Spermatophyta</taxon>
        <taxon>Magnoliopsida</taxon>
        <taxon>eudicotyledons</taxon>
        <taxon>Gunneridae</taxon>
        <taxon>Pentapetalae</taxon>
        <taxon>rosids</taxon>
        <taxon>malvids</taxon>
        <taxon>Brassicales</taxon>
        <taxon>Brassicaceae</taxon>
        <taxon>Camelineae</taxon>
        <taxon>Arabidopsis</taxon>
    </lineage>
</organism>
<gene>
    <name evidence="2" type="ORF">AARE701A_LOCUS20680</name>
</gene>
<proteinExistence type="predicted"/>
<dbReference type="PANTHER" id="PTHR31286:SF148">
    <property type="entry name" value="DUF4283 DOMAIN-CONTAINING PROTEIN"/>
    <property type="match status" value="1"/>
</dbReference>
<feature type="region of interest" description="Disordered" evidence="1">
    <location>
        <begin position="1"/>
        <end position="20"/>
    </location>
</feature>
<dbReference type="Proteomes" id="UP000682877">
    <property type="component" value="Chromosome 8"/>
</dbReference>
<name>A0A8S2AY82_ARAAE</name>
<reference evidence="2" key="1">
    <citation type="submission" date="2021-01" db="EMBL/GenBank/DDBJ databases">
        <authorList>
            <person name="Bezrukov I."/>
        </authorList>
    </citation>
    <scope>NUCLEOTIDE SEQUENCE</scope>
</reference>
<dbReference type="PANTHER" id="PTHR31286">
    <property type="entry name" value="GLYCINE-RICH CELL WALL STRUCTURAL PROTEIN 1.8-LIKE"/>
    <property type="match status" value="1"/>
</dbReference>
<evidence type="ECO:0000313" key="3">
    <source>
        <dbReference type="Proteomes" id="UP000682877"/>
    </source>
</evidence>
<dbReference type="EMBL" id="LR999458">
    <property type="protein sequence ID" value="CAE6222766.1"/>
    <property type="molecule type" value="Genomic_DNA"/>
</dbReference>
<keyword evidence="3" id="KW-1185">Reference proteome</keyword>
<evidence type="ECO:0000256" key="1">
    <source>
        <dbReference type="SAM" id="MobiDB-lite"/>
    </source>
</evidence>
<evidence type="ECO:0008006" key="4">
    <source>
        <dbReference type="Google" id="ProtNLM"/>
    </source>
</evidence>
<protein>
    <recommendedName>
        <fullName evidence="4">DUF4283 domain-containing protein</fullName>
    </recommendedName>
</protein>
<evidence type="ECO:0000313" key="2">
    <source>
        <dbReference type="EMBL" id="CAE6222766.1"/>
    </source>
</evidence>
<sequence>MGSPPPVSDPCPSADVPLSDPIPVSQAPKVLKRRYWHITDIPLVVNEWSPEMIQERPNLSMMPLWVDLKGVPGHLFSHIGLRFLADITGNFVKMLKRRYWHIADIPLVVNEWSLEMIQERPNLSVMPLWVDLKGVPGHLFSHIGLRFLADITGNFVKMHPNTEHCIRLDVARVLVEVDLEKPLTEEICVEGESGSALLGQSTILGFLLDAMVVLVRDKKSEIVRSSPGSAGESLEVVKSLMTDLDSLKALPVVVSQSETLKIQDLVVQQGEIVEMQSIGVVEVAGKERDSEEGWSVVARRGKSVCPRKLPDYSLGMSSDAGKHK</sequence>
<dbReference type="AlphaFoldDB" id="A0A8S2AY82"/>